<dbReference type="AlphaFoldDB" id="A0A1C4GK81"/>
<reference evidence="2" key="1">
    <citation type="submission" date="2016-08" db="EMBL/GenBank/DDBJ databases">
        <authorList>
            <person name="Varghese N."/>
            <person name="Submissions Spin"/>
        </authorList>
    </citation>
    <scope>NUCLEOTIDE SEQUENCE [LARGE SCALE GENOMIC DNA]</scope>
    <source>
        <strain evidence="2">REICA_142</strain>
    </source>
</reference>
<accession>A0A1C4GK81</accession>
<dbReference type="Pfam" id="PF10799">
    <property type="entry name" value="YliH"/>
    <property type="match status" value="1"/>
</dbReference>
<evidence type="ECO:0000313" key="2">
    <source>
        <dbReference type="Proteomes" id="UP000198515"/>
    </source>
</evidence>
<proteinExistence type="predicted"/>
<dbReference type="Proteomes" id="UP000198515">
    <property type="component" value="Unassembled WGS sequence"/>
</dbReference>
<organism evidence="1 2">
    <name type="scientific">Kosakonia oryziphila</name>
    <dbReference type="NCBI Taxonomy" id="1005667"/>
    <lineage>
        <taxon>Bacteria</taxon>
        <taxon>Pseudomonadati</taxon>
        <taxon>Pseudomonadota</taxon>
        <taxon>Gammaproteobacteria</taxon>
        <taxon>Enterobacterales</taxon>
        <taxon>Enterobacteriaceae</taxon>
        <taxon>Kosakonia</taxon>
    </lineage>
</organism>
<sequence>MNVDELVRRLLTKLTAVRTDLAAYTRMRKVKGYMSVSENDRLRERLFALALEIRNEGERLNKMPDRESRGALYRAEEALSSAAVCLMSGRQDCPTYISVNADKLERSLKVLDHAILYLNEHSSLEEA</sequence>
<gene>
    <name evidence="1" type="ORF">GA0061070_107618</name>
</gene>
<dbReference type="InterPro" id="IPR020359">
    <property type="entry name" value="Biofilm_regulator_BssR"/>
</dbReference>
<dbReference type="OrthoDB" id="6630475at2"/>
<evidence type="ECO:0000313" key="1">
    <source>
        <dbReference type="EMBL" id="SCC68597.1"/>
    </source>
</evidence>
<dbReference type="EMBL" id="FMBC01000076">
    <property type="protein sequence ID" value="SCC68597.1"/>
    <property type="molecule type" value="Genomic_DNA"/>
</dbReference>
<protein>
    <submittedName>
        <fullName evidence="1">Biofilm formation protein (YliH/bssR)</fullName>
    </submittedName>
</protein>
<name>A0A1C4GK81_9ENTR</name>
<dbReference type="RefSeq" id="WP_090138776.1">
    <property type="nucleotide sequence ID" value="NZ_FMBC01000076.1"/>
</dbReference>
<keyword evidence="2" id="KW-1185">Reference proteome</keyword>